<evidence type="ECO:0000313" key="6">
    <source>
        <dbReference type="Proteomes" id="UP000326950"/>
    </source>
</evidence>
<keyword evidence="6" id="KW-1185">Reference proteome</keyword>
<dbReference type="InterPro" id="IPR050432">
    <property type="entry name" value="FAD-linked_Oxidoreductases_BP"/>
</dbReference>
<dbReference type="InterPro" id="IPR016166">
    <property type="entry name" value="FAD-bd_PCMH"/>
</dbReference>
<protein>
    <submittedName>
        <fullName evidence="5">FAD binding domain-containing protein</fullName>
    </submittedName>
</protein>
<dbReference type="SUPFAM" id="SSF56176">
    <property type="entry name" value="FAD-binding/transporter-associated domain-like"/>
    <property type="match status" value="1"/>
</dbReference>
<evidence type="ECO:0000256" key="2">
    <source>
        <dbReference type="ARBA" id="ARBA00023002"/>
    </source>
</evidence>
<comment type="similarity">
    <text evidence="1">Belongs to the oxygen-dependent FAD-linked oxidoreductase family.</text>
</comment>
<sequence>MRACVLLTLAATVTAGLQQFGFERHQLQSQDLQHLDPADRILFGFEDPIRAVNRTSRCKVFPGDSAWPRPRIWDLLDQVTGGAVIKSVPRASSCYHGPTYDPTDCKSVTSQWTNSYFHNNDPIEMLSPVYQGLTCQPTADPNATCTLGGYPAYAVNVSSVRLVVKNTGHDFSGKSGGAGALSIWTHNLKGIQYVPSYNAAGTDWTDAAFKIGAGTQAYEIYKAAQDRQLMVVEGEGQTVGVAGGYVLGGGHSPLSSIYGLAADQVLSMEVVLPDGRFVTASFTENTELFWALRGGGGSTFGVVTSVTIKAYPTIPITTSTFTWSTGTKSNITHEDFWAGFRAYLDLFIEHTDAGIYLYFFIIPADRELTFLMQPFFAPNKTIAETDALLEPWFQRLHQLGISFTPKTQYFDNFYSAWKASFPLEVVEKTHVATGSRLFPKTNWEDPARLNETFDAIKASSKAGLTLIAFNMTPRGRNPGNAVNPAWRRTVMHALSSVNWSPSATAQEIAAARHNFTYGHMQRWRDVSPGAGSYLGESDRMEPDFQQAFYGEKYERLLKVKREVDPGDVFWAATAVGSEGWRVVTDDGLPTENGRLCRV</sequence>
<keyword evidence="3" id="KW-0732">Signal</keyword>
<dbReference type="InterPro" id="IPR036318">
    <property type="entry name" value="FAD-bd_PCMH-like_sf"/>
</dbReference>
<dbReference type="OrthoDB" id="9983560at2759"/>
<accession>A0A5N6UTQ2</accession>
<feature type="domain" description="FAD-binding PCMH-type" evidence="4">
    <location>
        <begin position="130"/>
        <end position="313"/>
    </location>
</feature>
<evidence type="ECO:0000313" key="5">
    <source>
        <dbReference type="EMBL" id="KAE8162017.1"/>
    </source>
</evidence>
<dbReference type="InterPro" id="IPR016169">
    <property type="entry name" value="FAD-bd_PCMH_sub2"/>
</dbReference>
<dbReference type="PANTHER" id="PTHR13878:SF91">
    <property type="entry name" value="FAD BINDING DOMAIN PROTEIN (AFU_ORTHOLOGUE AFUA_6G12070)-RELATED"/>
    <property type="match status" value="1"/>
</dbReference>
<dbReference type="Proteomes" id="UP000326950">
    <property type="component" value="Unassembled WGS sequence"/>
</dbReference>
<reference evidence="5 6" key="1">
    <citation type="submission" date="2019-04" db="EMBL/GenBank/DDBJ databases">
        <title>Friends and foes A comparative genomics study of 23 Aspergillus species from section Flavi.</title>
        <authorList>
            <consortium name="DOE Joint Genome Institute"/>
            <person name="Kjaerbolling I."/>
            <person name="Vesth T."/>
            <person name="Frisvad J.C."/>
            <person name="Nybo J.L."/>
            <person name="Theobald S."/>
            <person name="Kildgaard S."/>
            <person name="Isbrandt T."/>
            <person name="Kuo A."/>
            <person name="Sato A."/>
            <person name="Lyhne E.K."/>
            <person name="Kogle M.E."/>
            <person name="Wiebenga A."/>
            <person name="Kun R.S."/>
            <person name="Lubbers R.J."/>
            <person name="Makela M.R."/>
            <person name="Barry K."/>
            <person name="Chovatia M."/>
            <person name="Clum A."/>
            <person name="Daum C."/>
            <person name="Haridas S."/>
            <person name="He G."/>
            <person name="LaButti K."/>
            <person name="Lipzen A."/>
            <person name="Mondo S."/>
            <person name="Riley R."/>
            <person name="Salamov A."/>
            <person name="Simmons B.A."/>
            <person name="Magnuson J.K."/>
            <person name="Henrissat B."/>
            <person name="Mortensen U.H."/>
            <person name="Larsen T.O."/>
            <person name="Devries R.P."/>
            <person name="Grigoriev I.V."/>
            <person name="Machida M."/>
            <person name="Baker S.E."/>
            <person name="Andersen M.R."/>
        </authorList>
    </citation>
    <scope>NUCLEOTIDE SEQUENCE [LARGE SCALE GENOMIC DNA]</scope>
    <source>
        <strain evidence="5 6">CBS 117626</strain>
    </source>
</reference>
<dbReference type="Pfam" id="PF08031">
    <property type="entry name" value="BBE"/>
    <property type="match status" value="1"/>
</dbReference>
<dbReference type="InterPro" id="IPR012951">
    <property type="entry name" value="BBE"/>
</dbReference>
<proteinExistence type="inferred from homology"/>
<dbReference type="GO" id="GO:0071949">
    <property type="term" value="F:FAD binding"/>
    <property type="evidence" value="ECO:0007669"/>
    <property type="project" value="InterPro"/>
</dbReference>
<evidence type="ECO:0000259" key="4">
    <source>
        <dbReference type="PROSITE" id="PS51387"/>
    </source>
</evidence>
<evidence type="ECO:0000256" key="3">
    <source>
        <dbReference type="SAM" id="SignalP"/>
    </source>
</evidence>
<feature type="chain" id="PRO_5024813762" evidence="3">
    <location>
        <begin position="16"/>
        <end position="598"/>
    </location>
</feature>
<dbReference type="GO" id="GO:0016491">
    <property type="term" value="F:oxidoreductase activity"/>
    <property type="evidence" value="ECO:0007669"/>
    <property type="project" value="UniProtKB-KW"/>
</dbReference>
<keyword evidence="2" id="KW-0560">Oxidoreductase</keyword>
<organism evidence="5 6">
    <name type="scientific">Aspergillus tamarii</name>
    <dbReference type="NCBI Taxonomy" id="41984"/>
    <lineage>
        <taxon>Eukaryota</taxon>
        <taxon>Fungi</taxon>
        <taxon>Dikarya</taxon>
        <taxon>Ascomycota</taxon>
        <taxon>Pezizomycotina</taxon>
        <taxon>Eurotiomycetes</taxon>
        <taxon>Eurotiomycetidae</taxon>
        <taxon>Eurotiales</taxon>
        <taxon>Aspergillaceae</taxon>
        <taxon>Aspergillus</taxon>
        <taxon>Aspergillus subgen. Circumdati</taxon>
    </lineage>
</organism>
<dbReference type="PANTHER" id="PTHR13878">
    <property type="entry name" value="GULONOLACTONE OXIDASE"/>
    <property type="match status" value="1"/>
</dbReference>
<gene>
    <name evidence="5" type="ORF">BDV40DRAFT_288854</name>
</gene>
<dbReference type="EMBL" id="ML738634">
    <property type="protein sequence ID" value="KAE8162017.1"/>
    <property type="molecule type" value="Genomic_DNA"/>
</dbReference>
<dbReference type="Gene3D" id="3.30.465.10">
    <property type="match status" value="2"/>
</dbReference>
<name>A0A5N6UTQ2_ASPTM</name>
<dbReference type="PROSITE" id="PS51387">
    <property type="entry name" value="FAD_PCMH"/>
    <property type="match status" value="1"/>
</dbReference>
<dbReference type="Pfam" id="PF01565">
    <property type="entry name" value="FAD_binding_4"/>
    <property type="match status" value="1"/>
</dbReference>
<feature type="signal peptide" evidence="3">
    <location>
        <begin position="1"/>
        <end position="15"/>
    </location>
</feature>
<dbReference type="InterPro" id="IPR006094">
    <property type="entry name" value="Oxid_FAD_bind_N"/>
</dbReference>
<dbReference type="AlphaFoldDB" id="A0A5N6UTQ2"/>
<evidence type="ECO:0000256" key="1">
    <source>
        <dbReference type="ARBA" id="ARBA00005466"/>
    </source>
</evidence>